<dbReference type="InterPro" id="IPR043137">
    <property type="entry name" value="GGT_ssub_C"/>
</dbReference>
<dbReference type="RefSeq" id="WP_142088648.1">
    <property type="nucleotide sequence ID" value="NZ_CP035485.1"/>
</dbReference>
<dbReference type="Gene3D" id="1.10.246.130">
    <property type="match status" value="1"/>
</dbReference>
<gene>
    <name evidence="6" type="ORF">EPH95_07240</name>
</gene>
<dbReference type="PANTHER" id="PTHR43199">
    <property type="entry name" value="GLUTATHIONE HYDROLASE"/>
    <property type="match status" value="1"/>
</dbReference>
<evidence type="ECO:0000313" key="7">
    <source>
        <dbReference type="Proteomes" id="UP000319756"/>
    </source>
</evidence>
<dbReference type="Gene3D" id="3.60.20.40">
    <property type="match status" value="1"/>
</dbReference>
<dbReference type="InterPro" id="IPR043138">
    <property type="entry name" value="GGT_lsub"/>
</dbReference>
<reference evidence="7" key="1">
    <citation type="submission" date="2019-01" db="EMBL/GenBank/DDBJ databases">
        <title>Genomic analysis of Salicibibacter sp. NKC3-5.</title>
        <authorList>
            <person name="Oh Y.J."/>
        </authorList>
    </citation>
    <scope>NUCLEOTIDE SEQUENCE [LARGE SCALE GENOMIC DNA]</scope>
    <source>
        <strain evidence="7">NKC3-5</strain>
    </source>
</reference>
<accession>A0A514LGM5</accession>
<proteinExistence type="inferred from homology"/>
<dbReference type="EMBL" id="CP035485">
    <property type="protein sequence ID" value="QDI91000.1"/>
    <property type="molecule type" value="Genomic_DNA"/>
</dbReference>
<dbReference type="Pfam" id="PF01019">
    <property type="entry name" value="G_glu_transpept"/>
    <property type="match status" value="1"/>
</dbReference>
<keyword evidence="3" id="KW-0378">Hydrolase</keyword>
<keyword evidence="4" id="KW-0865">Zymogen</keyword>
<name>A0A514LGM5_9BACI</name>
<dbReference type="OrthoDB" id="9781342at2"/>
<dbReference type="PANTHER" id="PTHR43199:SF1">
    <property type="entry name" value="GLUTATHIONE HYDROLASE PROENZYME"/>
    <property type="match status" value="1"/>
</dbReference>
<evidence type="ECO:0000256" key="2">
    <source>
        <dbReference type="ARBA" id="ARBA00022679"/>
    </source>
</evidence>
<dbReference type="AlphaFoldDB" id="A0A514LGM5"/>
<evidence type="ECO:0008006" key="8">
    <source>
        <dbReference type="Google" id="ProtNLM"/>
    </source>
</evidence>
<evidence type="ECO:0000256" key="3">
    <source>
        <dbReference type="ARBA" id="ARBA00022801"/>
    </source>
</evidence>
<evidence type="ECO:0000256" key="4">
    <source>
        <dbReference type="ARBA" id="ARBA00023145"/>
    </source>
</evidence>
<protein>
    <recommendedName>
        <fullName evidence="8">Gamma-glutamyltransferase</fullName>
    </recommendedName>
</protein>
<dbReference type="InterPro" id="IPR051792">
    <property type="entry name" value="GGT_bact"/>
</dbReference>
<sequence>MSTSNPTVQQVGIDVLEEGGNAVDAAIAVSFALGVVEPYGSGLGGGGAMLVLDNPAAEPDYYDYREMSPADGREYEAAVPGFLKGMEQIHEEHGSLPMEQLMEPAIDYAENGYEVDHMLANRLDYAGSIENPDGRIDPDAAEEFYPGGMAIQEGEELVQPRLADTLAHLQEHGLEDFYTGAMASEVAGDRSSITEEDLANYEVLEPDVASGTFNGNQVYSSGAPTSGVTFIQMLQMAEQVQINDEADDGAAFAHLFAEISEQAYSDRVSTIGDPQFSDVNVDRLTSEEYTQEMASNIDTDPAGSGEEQAAAPEVDDDGNTTHFVVVDEDGHMVSATNTLSNFFGSGQMTETGFFLNDQMSNFAPEDLPPNDYDSGKRARSFIAPSIIINEDEGTVTGMGSPGGRRIPQIMSQVLINNERLDGDIEEAMNVPRFVHDNQEGVDQILYEDGWEDEERIERLSEMGYLAEERVTTVFFGGVQMLEVDYGEGTVEDILDERRR</sequence>
<comment type="similarity">
    <text evidence="1">Belongs to the gamma-glutamyltransferase family.</text>
</comment>
<evidence type="ECO:0000256" key="5">
    <source>
        <dbReference type="SAM" id="MobiDB-lite"/>
    </source>
</evidence>
<dbReference type="GO" id="GO:0016787">
    <property type="term" value="F:hydrolase activity"/>
    <property type="evidence" value="ECO:0007669"/>
    <property type="project" value="UniProtKB-KW"/>
</dbReference>
<evidence type="ECO:0000313" key="6">
    <source>
        <dbReference type="EMBL" id="QDI91000.1"/>
    </source>
</evidence>
<dbReference type="KEGG" id="sale:EPH95_07240"/>
<keyword evidence="2" id="KW-0808">Transferase</keyword>
<dbReference type="InterPro" id="IPR029055">
    <property type="entry name" value="Ntn_hydrolases_N"/>
</dbReference>
<keyword evidence="7" id="KW-1185">Reference proteome</keyword>
<dbReference type="SUPFAM" id="SSF56235">
    <property type="entry name" value="N-terminal nucleophile aminohydrolases (Ntn hydrolases)"/>
    <property type="match status" value="1"/>
</dbReference>
<dbReference type="PRINTS" id="PR01210">
    <property type="entry name" value="GGTRANSPTASE"/>
</dbReference>
<dbReference type="GO" id="GO:0016740">
    <property type="term" value="F:transferase activity"/>
    <property type="evidence" value="ECO:0007669"/>
    <property type="project" value="UniProtKB-KW"/>
</dbReference>
<evidence type="ECO:0000256" key="1">
    <source>
        <dbReference type="ARBA" id="ARBA00009381"/>
    </source>
</evidence>
<feature type="region of interest" description="Disordered" evidence="5">
    <location>
        <begin position="295"/>
        <end position="319"/>
    </location>
</feature>
<organism evidence="6 7">
    <name type="scientific">Salicibibacter halophilus</name>
    <dbReference type="NCBI Taxonomy" id="2502791"/>
    <lineage>
        <taxon>Bacteria</taxon>
        <taxon>Bacillati</taxon>
        <taxon>Bacillota</taxon>
        <taxon>Bacilli</taxon>
        <taxon>Bacillales</taxon>
        <taxon>Bacillaceae</taxon>
        <taxon>Salicibibacter</taxon>
    </lineage>
</organism>
<dbReference type="Proteomes" id="UP000319756">
    <property type="component" value="Chromosome"/>
</dbReference>